<comment type="caution">
    <text evidence="3">The sequence shown here is derived from an EMBL/GenBank/DDBJ whole genome shotgun (WGS) entry which is preliminary data.</text>
</comment>
<dbReference type="InterPro" id="IPR001543">
    <property type="entry name" value="FliN-like_C"/>
</dbReference>
<organism evidence="3 4">
    <name type="scientific">Litoreibacter ponti</name>
    <dbReference type="NCBI Taxonomy" id="1510457"/>
    <lineage>
        <taxon>Bacteria</taxon>
        <taxon>Pseudomonadati</taxon>
        <taxon>Pseudomonadota</taxon>
        <taxon>Alphaproteobacteria</taxon>
        <taxon>Rhodobacterales</taxon>
        <taxon>Roseobacteraceae</taxon>
        <taxon>Litoreibacter</taxon>
    </lineage>
</organism>
<feature type="region of interest" description="Disordered" evidence="1">
    <location>
        <begin position="289"/>
        <end position="308"/>
    </location>
</feature>
<evidence type="ECO:0000256" key="1">
    <source>
        <dbReference type="SAM" id="MobiDB-lite"/>
    </source>
</evidence>
<keyword evidence="3" id="KW-0969">Cilium</keyword>
<name>A0A2T6BJL9_9RHOB</name>
<keyword evidence="3" id="KW-0282">Flagellum</keyword>
<dbReference type="Proteomes" id="UP000243978">
    <property type="component" value="Unassembled WGS sequence"/>
</dbReference>
<dbReference type="AlphaFoldDB" id="A0A2T6BJL9"/>
<dbReference type="SUPFAM" id="SSF101801">
    <property type="entry name" value="Surface presentation of antigens (SPOA)"/>
    <property type="match status" value="1"/>
</dbReference>
<keyword evidence="4" id="KW-1185">Reference proteome</keyword>
<protein>
    <submittedName>
        <fullName evidence="3">Flagellar motor switch protein FliM</fullName>
    </submittedName>
</protein>
<evidence type="ECO:0000313" key="4">
    <source>
        <dbReference type="Proteomes" id="UP000243978"/>
    </source>
</evidence>
<dbReference type="RefSeq" id="WP_107844477.1">
    <property type="nucleotide sequence ID" value="NZ_QBKS01000001.1"/>
</dbReference>
<dbReference type="EMBL" id="QBKS01000001">
    <property type="protein sequence ID" value="PTX56259.1"/>
    <property type="molecule type" value="Genomic_DNA"/>
</dbReference>
<proteinExistence type="predicted"/>
<evidence type="ECO:0000313" key="3">
    <source>
        <dbReference type="EMBL" id="PTX56259.1"/>
    </source>
</evidence>
<reference evidence="3 4" key="1">
    <citation type="submission" date="2018-04" db="EMBL/GenBank/DDBJ databases">
        <title>Genomic Encyclopedia of Archaeal and Bacterial Type Strains, Phase II (KMG-II): from individual species to whole genera.</title>
        <authorList>
            <person name="Goeker M."/>
        </authorList>
    </citation>
    <scope>NUCLEOTIDE SEQUENCE [LARGE SCALE GENOMIC DNA]</scope>
    <source>
        <strain evidence="3 4">DSM 100977</strain>
    </source>
</reference>
<dbReference type="InterPro" id="IPR036429">
    <property type="entry name" value="SpoA-like_sf"/>
</dbReference>
<evidence type="ECO:0000259" key="2">
    <source>
        <dbReference type="Pfam" id="PF01052"/>
    </source>
</evidence>
<dbReference type="OrthoDB" id="7824563at2"/>
<sequence length="364" mass="38119">MTSQNTALQRMVRPRKPARGASHALLEGMADGMFRGPAKTDHNIDLLVTKAAAQRLSQTRALDGLPEAAVPHLLNHDDGRVGLLVFDGALADALIEQQTLGRISAAPRVERAVTAIDAALSSGFARSVASKLDALCIERGTAPTVQGFQCGRTQIDRAALSLALEASHYDVLHVTLDLGPGLKTGEVQLFMPAAPGDVASDPERAPNPEMEALVRSIGLGLEVELPKVPMSLKTLISLKPDAVIKLPPDALGEASLRDAKGFVVAKGRLGQFKGRRAIRLETQSSLPFAQPAQLPGEPRGATGAGDGASAYQTVMSENANGQPAEEQELLAPDLRGAGVSDLGGIEGEGFATAMAEAERDLETT</sequence>
<feature type="region of interest" description="Disordered" evidence="1">
    <location>
        <begin position="1"/>
        <end position="20"/>
    </location>
</feature>
<dbReference type="Gene3D" id="2.30.330.10">
    <property type="entry name" value="SpoA-like"/>
    <property type="match status" value="1"/>
</dbReference>
<accession>A0A2T6BJL9</accession>
<gene>
    <name evidence="3" type="ORF">C8N43_0914</name>
</gene>
<feature type="domain" description="Flagellar motor switch protein FliN-like C-terminal" evidence="2">
    <location>
        <begin position="214"/>
        <end position="281"/>
    </location>
</feature>
<dbReference type="Pfam" id="PF01052">
    <property type="entry name" value="FliMN_C"/>
    <property type="match status" value="1"/>
</dbReference>
<keyword evidence="3" id="KW-0966">Cell projection</keyword>